<dbReference type="PANTHER" id="PTHR46671:SF7">
    <property type="entry name" value="CORE-2_I-BRANCHING ENZYME"/>
    <property type="match status" value="1"/>
</dbReference>
<proteinExistence type="predicted"/>
<accession>A0A914CE11</accession>
<dbReference type="WBParaSite" id="ACRNAN_Path_854.g3301.t1">
    <property type="protein sequence ID" value="ACRNAN_Path_854.g3301.t1"/>
    <property type="gene ID" value="ACRNAN_Path_854.g3301"/>
</dbReference>
<sequence length="96" mass="11570">MRHAICMFGVEDLDRLPHFPEIFMNKILPEFDFGALTCWYEKLFNRTYLEEPTSENLDKNYYLSLPYVRYHHEKIKNNGTVDLEKFDCKHGVHLSR</sequence>
<dbReference type="Proteomes" id="UP000887540">
    <property type="component" value="Unplaced"/>
</dbReference>
<dbReference type="AlphaFoldDB" id="A0A914CE11"/>
<dbReference type="PANTHER" id="PTHR46671">
    <property type="entry name" value="PROTEIN CBG11221"/>
    <property type="match status" value="1"/>
</dbReference>
<protein>
    <submittedName>
        <fullName evidence="2">Uncharacterized protein</fullName>
    </submittedName>
</protein>
<name>A0A914CE11_9BILA</name>
<evidence type="ECO:0000313" key="2">
    <source>
        <dbReference type="WBParaSite" id="ACRNAN_Path_854.g3301.t1"/>
    </source>
</evidence>
<evidence type="ECO:0000313" key="1">
    <source>
        <dbReference type="Proteomes" id="UP000887540"/>
    </source>
</evidence>
<keyword evidence="1" id="KW-1185">Reference proteome</keyword>
<reference evidence="2" key="1">
    <citation type="submission" date="2022-11" db="UniProtKB">
        <authorList>
            <consortium name="WormBaseParasite"/>
        </authorList>
    </citation>
    <scope>IDENTIFICATION</scope>
</reference>
<organism evidence="1 2">
    <name type="scientific">Acrobeloides nanus</name>
    <dbReference type="NCBI Taxonomy" id="290746"/>
    <lineage>
        <taxon>Eukaryota</taxon>
        <taxon>Metazoa</taxon>
        <taxon>Ecdysozoa</taxon>
        <taxon>Nematoda</taxon>
        <taxon>Chromadorea</taxon>
        <taxon>Rhabditida</taxon>
        <taxon>Tylenchina</taxon>
        <taxon>Cephalobomorpha</taxon>
        <taxon>Cephaloboidea</taxon>
        <taxon>Cephalobidae</taxon>
        <taxon>Acrobeloides</taxon>
    </lineage>
</organism>